<keyword evidence="3" id="KW-1185">Reference proteome</keyword>
<gene>
    <name evidence="2" type="ORF">SAMN05192558_10250</name>
</gene>
<dbReference type="STRING" id="504798.SAMN05421871_101253"/>
<sequence>MTTSDVIRNFLVAEFLPDLRPADLADDYDLIGNGVIDSLALIRVITWLGNEFDIDLDQVEFAEENFTSVSAIRAFTESALDEQYRAA</sequence>
<evidence type="ECO:0000313" key="3">
    <source>
        <dbReference type="Proteomes" id="UP000199651"/>
    </source>
</evidence>
<dbReference type="RefSeq" id="WP_091370333.1">
    <property type="nucleotide sequence ID" value="NZ_FNDV01000001.1"/>
</dbReference>
<dbReference type="PROSITE" id="PS50075">
    <property type="entry name" value="CARRIER"/>
    <property type="match status" value="1"/>
</dbReference>
<accession>A0A1H0HBT9</accession>
<name>A0A1H0HBT9_9PSEU</name>
<dbReference type="AlphaFoldDB" id="A0A1H0HBT9"/>
<dbReference type="InterPro" id="IPR036736">
    <property type="entry name" value="ACP-like_sf"/>
</dbReference>
<evidence type="ECO:0000313" key="2">
    <source>
        <dbReference type="EMBL" id="SDO16530.1"/>
    </source>
</evidence>
<organism evidence="2 3">
    <name type="scientific">Actinokineospora alba</name>
    <dbReference type="NCBI Taxonomy" id="504798"/>
    <lineage>
        <taxon>Bacteria</taxon>
        <taxon>Bacillati</taxon>
        <taxon>Actinomycetota</taxon>
        <taxon>Actinomycetes</taxon>
        <taxon>Pseudonocardiales</taxon>
        <taxon>Pseudonocardiaceae</taxon>
        <taxon>Actinokineospora</taxon>
    </lineage>
</organism>
<protein>
    <submittedName>
        <fullName evidence="2">Phosphopantetheine attachment site</fullName>
    </submittedName>
</protein>
<dbReference type="Proteomes" id="UP000199651">
    <property type="component" value="Unassembled WGS sequence"/>
</dbReference>
<dbReference type="OrthoDB" id="2625323at2"/>
<dbReference type="EMBL" id="FNJB01000002">
    <property type="protein sequence ID" value="SDO16530.1"/>
    <property type="molecule type" value="Genomic_DNA"/>
</dbReference>
<evidence type="ECO:0000259" key="1">
    <source>
        <dbReference type="PROSITE" id="PS50075"/>
    </source>
</evidence>
<dbReference type="SUPFAM" id="SSF47336">
    <property type="entry name" value="ACP-like"/>
    <property type="match status" value="1"/>
</dbReference>
<feature type="domain" description="Carrier" evidence="1">
    <location>
        <begin position="2"/>
        <end position="80"/>
    </location>
</feature>
<dbReference type="InterPro" id="IPR009081">
    <property type="entry name" value="PP-bd_ACP"/>
</dbReference>
<reference evidence="3" key="1">
    <citation type="submission" date="2016-10" db="EMBL/GenBank/DDBJ databases">
        <authorList>
            <person name="Varghese N."/>
            <person name="Submissions S."/>
        </authorList>
    </citation>
    <scope>NUCLEOTIDE SEQUENCE [LARGE SCALE GENOMIC DNA]</scope>
    <source>
        <strain evidence="3">IBRC-M 10655</strain>
    </source>
</reference>
<proteinExistence type="predicted"/>
<dbReference type="Gene3D" id="1.10.1200.10">
    <property type="entry name" value="ACP-like"/>
    <property type="match status" value="1"/>
</dbReference>